<feature type="domain" description="Tyr recombinase" evidence="3">
    <location>
        <begin position="1281"/>
        <end position="1486"/>
    </location>
</feature>
<evidence type="ECO:0000313" key="4">
    <source>
        <dbReference type="EMBL" id="GLS91786.1"/>
    </source>
</evidence>
<dbReference type="EMBL" id="BSPQ01000015">
    <property type="protein sequence ID" value="GLS91786.1"/>
    <property type="molecule type" value="Genomic_DNA"/>
</dbReference>
<dbReference type="PROSITE" id="PS51898">
    <property type="entry name" value="TYR_RECOMBINASE"/>
    <property type="match status" value="1"/>
</dbReference>
<dbReference type="Proteomes" id="UP001157353">
    <property type="component" value="Unassembled WGS sequence"/>
</dbReference>
<dbReference type="InterPro" id="IPR011010">
    <property type="entry name" value="DNA_brk_join_enz"/>
</dbReference>
<comment type="caution">
    <text evidence="4">The sequence shown here is derived from an EMBL/GenBank/DDBJ whole genome shotgun (WGS) entry which is preliminary data.</text>
</comment>
<proteinExistence type="predicted"/>
<evidence type="ECO:0000256" key="1">
    <source>
        <dbReference type="ARBA" id="ARBA00023172"/>
    </source>
</evidence>
<evidence type="ECO:0000313" key="5">
    <source>
        <dbReference type="Proteomes" id="UP001157353"/>
    </source>
</evidence>
<dbReference type="SUPFAM" id="SSF56349">
    <property type="entry name" value="DNA breaking-rejoining enzymes"/>
    <property type="match status" value="1"/>
</dbReference>
<organism evidence="4 5">
    <name type="scientific">Psychromonas marina</name>
    <dbReference type="NCBI Taxonomy" id="88364"/>
    <lineage>
        <taxon>Bacteria</taxon>
        <taxon>Pseudomonadati</taxon>
        <taxon>Pseudomonadota</taxon>
        <taxon>Gammaproteobacteria</taxon>
        <taxon>Alteromonadales</taxon>
        <taxon>Psychromonadaceae</taxon>
        <taxon>Psychromonas</taxon>
    </lineage>
</organism>
<gene>
    <name evidence="4" type="ORF">GCM10007916_28560</name>
</gene>
<evidence type="ECO:0000256" key="2">
    <source>
        <dbReference type="SAM" id="MobiDB-lite"/>
    </source>
</evidence>
<keyword evidence="1" id="KW-0233">DNA recombination</keyword>
<dbReference type="Pfam" id="PF00589">
    <property type="entry name" value="Phage_integrase"/>
    <property type="match status" value="1"/>
</dbReference>
<dbReference type="InterPro" id="IPR002104">
    <property type="entry name" value="Integrase_catalytic"/>
</dbReference>
<keyword evidence="5" id="KW-1185">Reference proteome</keyword>
<protein>
    <recommendedName>
        <fullName evidence="3">Tyr recombinase domain-containing protein</fullName>
    </recommendedName>
</protein>
<feature type="region of interest" description="Disordered" evidence="2">
    <location>
        <begin position="224"/>
        <end position="243"/>
    </location>
</feature>
<name>A0ABQ6E458_9GAMM</name>
<sequence length="1798" mass="205984">MKFSQSAYYSFYLASILNKDEVSLLDDVVDALCPDSMFSNITHQLYTLANSLVALNKLDLPKYLHRNNSALIALIKKILESGIAKQQRRAEGTKNIIRGEMLKYPIASLFSITFHQDVDEDVKQIFQCVSALLFCISFNDPTKNCLGTLSTSIRKLVDKAHIFKNTMGLTNLTLDKFIKVWETLLLENNLKCERKLYFAQNVLRMITTSPSLLINNTPPKKPHISNITPAKSLSHRTSTKTKKRRYVPSLKHKEDIGEDESIDLVDISVDAAHYIDDEALNQSYLYGSRLALHDLMQLSLRPVALITHEVHMVTDHIKQVLTSDNEAENIDATLALILLCTSKGYEYIEALPINRYEKKETNRDCICIETTTWNRLDIRMPGAFTATDEQKEHLEKIDHLVKLPLPTALISALNKRLKESGSDCATVKALCSINPDENSISQRITNLFKGNEQRSRNITPASIRNIFFELISKQESSAIASLLLANTEYASNTPLYYLFQPHQKLTLIYQTCLKNLGFDTCDIAVSSDVFCGSELAIKQWHSHLMINKKYHEITEKYDSINNCSSLLSLIQIHNQITLYSAVILLITTGHRSRKEYSFSYFTIDELKKLICIADKENFCDSALRILPLADVALENLKAYRIHCDRLSRLMVKYDPPLTKLLLKTSQGFSDINQPILYLINEDLTISTVGFENIETYLNEWNLPANAFRHYFLSFLQSTHARSIAINFMGHIRSGEHIYNNESLFCSDDMQRSRIAINTLAKSLNCQSLMFTVKTGRRVPLKETKPEQVYIPQYLTTNKALNKSRLRRSVRKLIEKAYLDKKQFFKDIKETKENLITEILSDKKLTKVMLNYKLKILDKFITKMAGTKKLPSITKTFADSESTGLTLRKNSLFKAKEAQLIVEMLQTWLLAKPQNEKMSKNATNREFVKIILSLIVHSSFSFTIDTEFILALKKPIYKDGNILWLTWVDSRNIKQRIFIDAVTAQLIINNPIYLKTKLKHPSEFNKTLFIYLAAKLKKLRLQQKLIGKKKIDINKLISALNHQLFFTHSGLVQSYLNMKQATTHLPDAVLTRWLRDTPCYKVKADELNEGVFTKQTLVPLKSIQNTDESVVLGTDILSQICNKLNRLQSKGGYTSSNELISIVANSWENKIKGSFKHDLQDMINQSYQLTESTIAALCWLYYTAGKPGKGRKTIAIKTLLNYISKVAKPLIITAGTLLFFTLTKSELQSLYIDVIASRKVKNKGEAAEVLRVFGNYSYDNFKIQKVSWLEIEPTIEDKSNNVRANIFSYREYQEVHQLLSNASNRSQDEILINKALFTLCSRLGLRISEAENLMINEIDFNSGMIHIKTNRYDRVKSQNGNRRLSMTLLLSNEEIDYLKKLVQRALLLHNQKRNVGIFARSINPNILVDLKHHRQAITQAMKQVTNDPSVTLHICRHTFANYLYLFVCRGELPPSINKELLSWSREIESYQHFSQKLISELLKETFSPHKILHAISLMLGHEDVATTIKHYIHVLDIISAAENDKNLNQQLSIKQVKWVNKIPISNASKVVSRFDSEQRRHIAISYHQLKKAKGFREVDVIRANSDIASIIQETPHIRRNTLLYSLSMIEVVLISLKNNHSIHEIAHKVTFTETEIANIINISERLKSQTAYDGVLIHSSVPNIELYNNPAQSMKTRAYSNTLTYKKILDKLNSLDEKNRNSLVKIWTENYNRNITGYTFTNPLDMQCFYYIINKLGYKVNVKKEHFTVKDSAKIMDVPLLEIIDKSVGNASNSINLKFNHALFLLTVNTQFNIFHSIA</sequence>
<reference evidence="5" key="1">
    <citation type="journal article" date="2019" name="Int. J. Syst. Evol. Microbiol.">
        <title>The Global Catalogue of Microorganisms (GCM) 10K type strain sequencing project: providing services to taxonomists for standard genome sequencing and annotation.</title>
        <authorList>
            <consortium name="The Broad Institute Genomics Platform"/>
            <consortium name="The Broad Institute Genome Sequencing Center for Infectious Disease"/>
            <person name="Wu L."/>
            <person name="Ma J."/>
        </authorList>
    </citation>
    <scope>NUCLEOTIDE SEQUENCE [LARGE SCALE GENOMIC DNA]</scope>
    <source>
        <strain evidence="5">NBRC 103166</strain>
    </source>
</reference>
<feature type="compositionally biased region" description="Basic residues" evidence="2">
    <location>
        <begin position="233"/>
        <end position="243"/>
    </location>
</feature>
<accession>A0ABQ6E458</accession>
<dbReference type="InterPro" id="IPR013762">
    <property type="entry name" value="Integrase-like_cat_sf"/>
</dbReference>
<evidence type="ECO:0000259" key="3">
    <source>
        <dbReference type="PROSITE" id="PS51898"/>
    </source>
</evidence>
<dbReference type="RefSeq" id="WP_284204898.1">
    <property type="nucleotide sequence ID" value="NZ_BSPQ01000015.1"/>
</dbReference>
<dbReference type="Gene3D" id="1.10.443.10">
    <property type="entry name" value="Intergrase catalytic core"/>
    <property type="match status" value="1"/>
</dbReference>
<dbReference type="CDD" id="cd00397">
    <property type="entry name" value="DNA_BRE_C"/>
    <property type="match status" value="1"/>
</dbReference>